<proteinExistence type="predicted"/>
<evidence type="ECO:0000256" key="3">
    <source>
        <dbReference type="PROSITE-ProRule" id="PRU00023"/>
    </source>
</evidence>
<dbReference type="PROSITE" id="PS50088">
    <property type="entry name" value="ANK_REPEAT"/>
    <property type="match status" value="3"/>
</dbReference>
<accession>A0A7S3HKD6</accession>
<keyword evidence="1" id="KW-0677">Repeat</keyword>
<protein>
    <submittedName>
        <fullName evidence="4">Uncharacterized protein</fullName>
    </submittedName>
</protein>
<feature type="repeat" description="ANK" evidence="3">
    <location>
        <begin position="69"/>
        <end position="101"/>
    </location>
</feature>
<dbReference type="SUPFAM" id="SSF48403">
    <property type="entry name" value="Ankyrin repeat"/>
    <property type="match status" value="1"/>
</dbReference>
<gene>
    <name evidence="4" type="ORF">SELO1098_LOCUS26592</name>
</gene>
<organism evidence="4">
    <name type="scientific">Spumella elongata</name>
    <dbReference type="NCBI Taxonomy" id="89044"/>
    <lineage>
        <taxon>Eukaryota</taxon>
        <taxon>Sar</taxon>
        <taxon>Stramenopiles</taxon>
        <taxon>Ochrophyta</taxon>
        <taxon>Chrysophyceae</taxon>
        <taxon>Chromulinales</taxon>
        <taxon>Chromulinaceae</taxon>
        <taxon>Spumella</taxon>
    </lineage>
</organism>
<feature type="repeat" description="ANK" evidence="3">
    <location>
        <begin position="35"/>
        <end position="68"/>
    </location>
</feature>
<dbReference type="InterPro" id="IPR002110">
    <property type="entry name" value="Ankyrin_rpt"/>
</dbReference>
<dbReference type="Pfam" id="PF12796">
    <property type="entry name" value="Ank_2"/>
    <property type="match status" value="1"/>
</dbReference>
<name>A0A7S3HKD6_9STRA</name>
<dbReference type="Gene3D" id="1.25.40.20">
    <property type="entry name" value="Ankyrin repeat-containing domain"/>
    <property type="match status" value="1"/>
</dbReference>
<dbReference type="PANTHER" id="PTHR24198:SF165">
    <property type="entry name" value="ANKYRIN REPEAT-CONTAINING PROTEIN-RELATED"/>
    <property type="match status" value="1"/>
</dbReference>
<evidence type="ECO:0000313" key="4">
    <source>
        <dbReference type="EMBL" id="CAE0297738.1"/>
    </source>
</evidence>
<dbReference type="PANTHER" id="PTHR24198">
    <property type="entry name" value="ANKYRIN REPEAT AND PROTEIN KINASE DOMAIN-CONTAINING PROTEIN"/>
    <property type="match status" value="1"/>
</dbReference>
<evidence type="ECO:0000256" key="1">
    <source>
        <dbReference type="ARBA" id="ARBA00022737"/>
    </source>
</evidence>
<dbReference type="PROSITE" id="PS50297">
    <property type="entry name" value="ANK_REP_REGION"/>
    <property type="match status" value="3"/>
</dbReference>
<evidence type="ECO:0000256" key="2">
    <source>
        <dbReference type="ARBA" id="ARBA00023043"/>
    </source>
</evidence>
<reference evidence="4" key="1">
    <citation type="submission" date="2021-01" db="EMBL/GenBank/DDBJ databases">
        <authorList>
            <person name="Corre E."/>
            <person name="Pelletier E."/>
            <person name="Niang G."/>
            <person name="Scheremetjew M."/>
            <person name="Finn R."/>
            <person name="Kale V."/>
            <person name="Holt S."/>
            <person name="Cochrane G."/>
            <person name="Meng A."/>
            <person name="Brown T."/>
            <person name="Cohen L."/>
        </authorList>
    </citation>
    <scope>NUCLEOTIDE SEQUENCE</scope>
    <source>
        <strain evidence="4">CCAP 955/1</strain>
    </source>
</reference>
<dbReference type="EMBL" id="HBIC01051812">
    <property type="protein sequence ID" value="CAE0297738.1"/>
    <property type="molecule type" value="Transcribed_RNA"/>
</dbReference>
<dbReference type="SMART" id="SM00248">
    <property type="entry name" value="ANK"/>
    <property type="match status" value="4"/>
</dbReference>
<feature type="repeat" description="ANK" evidence="3">
    <location>
        <begin position="103"/>
        <end position="128"/>
    </location>
</feature>
<keyword evidence="2 3" id="KW-0040">ANK repeat</keyword>
<sequence>MDLIDPLFDAVIKGDDSVVNHVLSLGISLTVNDEDGLTVLHWAASSTEGEKLVPFLIANGAMIDAKDNFGRTPLHIHCARGRIYAVACLVYHGADTNCQTLDTGLTPLQVASSHGHDEIQRILLAYGATPPNG</sequence>
<dbReference type="InterPro" id="IPR036770">
    <property type="entry name" value="Ankyrin_rpt-contain_sf"/>
</dbReference>
<dbReference type="GO" id="GO:0005737">
    <property type="term" value="C:cytoplasm"/>
    <property type="evidence" value="ECO:0007669"/>
    <property type="project" value="TreeGrafter"/>
</dbReference>
<dbReference type="AlphaFoldDB" id="A0A7S3HKD6"/>